<name>A0A0D8ID94_9CLOT</name>
<dbReference type="PATRIC" id="fig|84022.5.peg.3053"/>
<organism evidence="1 2">
    <name type="scientific">Clostridium aceticum</name>
    <dbReference type="NCBI Taxonomy" id="84022"/>
    <lineage>
        <taxon>Bacteria</taxon>
        <taxon>Bacillati</taxon>
        <taxon>Bacillota</taxon>
        <taxon>Clostridia</taxon>
        <taxon>Eubacteriales</taxon>
        <taxon>Clostridiaceae</taxon>
        <taxon>Clostridium</taxon>
    </lineage>
</organism>
<sequence length="190" mass="22247">MKKETKGKIIMILMWIVILGRNGYHLYENRYEIVAFDKHEARQILEKTWSPIETFNHDVIVDEVNDIILPPVYIQNRESLIAFFSTTMAEHAAVNYFDSFLEESEEYGLIVKKGAYFPTIYQESAYILNAHTRKKPKMEEEELVIEEAGSIALGLGYRRKNFYRMDEEGEWVHQGFSGNSGYFLNVEDNE</sequence>
<accession>A0A0D8ID94</accession>
<gene>
    <name evidence="1" type="ORF">CACET_c15980</name>
</gene>
<dbReference type="Proteomes" id="UP000035704">
    <property type="component" value="Chromosome"/>
</dbReference>
<proteinExistence type="predicted"/>
<reference evidence="1 2" key="1">
    <citation type="submission" date="2014-10" db="EMBL/GenBank/DDBJ databases">
        <title>Genome sequence of Clostridium aceticum DSM 1496.</title>
        <authorList>
            <person name="Poehlein A."/>
            <person name="Schiel-Bengelsdorf B."/>
            <person name="Gottschalk G."/>
            <person name="Duerre P."/>
            <person name="Daniel R."/>
        </authorList>
    </citation>
    <scope>NUCLEOTIDE SEQUENCE [LARGE SCALE GENOMIC DNA]</scope>
    <source>
        <strain evidence="1 2">DSM 1496</strain>
    </source>
</reference>
<evidence type="ECO:0000313" key="2">
    <source>
        <dbReference type="Proteomes" id="UP000035704"/>
    </source>
</evidence>
<dbReference type="EMBL" id="CP009687">
    <property type="protein sequence ID" value="AKL95047.1"/>
    <property type="molecule type" value="Genomic_DNA"/>
</dbReference>
<dbReference type="AlphaFoldDB" id="A0A0D8ID94"/>
<keyword evidence="2" id="KW-1185">Reference proteome</keyword>
<evidence type="ECO:0000313" key="1">
    <source>
        <dbReference type="EMBL" id="AKL95047.1"/>
    </source>
</evidence>
<dbReference type="KEGG" id="cace:CACET_c15980"/>
<dbReference type="RefSeq" id="WP_044823789.1">
    <property type="nucleotide sequence ID" value="NZ_CP009687.1"/>
</dbReference>
<protein>
    <submittedName>
        <fullName evidence="1">Uncharacterized protein</fullName>
    </submittedName>
</protein>
<dbReference type="OrthoDB" id="1954576at2"/>